<comment type="cofactor">
    <cofactor evidence="1">
        <name>Zn(2+)</name>
        <dbReference type="ChEBI" id="CHEBI:29105"/>
    </cofactor>
</comment>
<sequence length="269" mass="29044">MSASSAHRLPTYFIPHGGGPCFFMEWPGNPRMWDRMAAFLKGLAASAGPRPRAVLVISGHWEEDDFTVNASPNPPLLFDYYGFPEHTYQLQYPAPGSPALAGRVRELLGQAGIASGSNTERGLDHGVFVPFKLIFPEADIPVVQLSMKTGLDPEAHLAAGRALAPLRDEGVLIVGSGMSFHNMRGFAPAFKPASQRFDDWLAETVALPRQAREQALASWTSAPDARVSQPRPDHLLPLMVAAGAAGDDPGSRIFQDEVMNVVVSATRFG</sequence>
<evidence type="ECO:0000256" key="1">
    <source>
        <dbReference type="ARBA" id="ARBA00001947"/>
    </source>
</evidence>
<dbReference type="AlphaFoldDB" id="A0A4Q7NJR2"/>
<dbReference type="Pfam" id="PF02900">
    <property type="entry name" value="LigB"/>
    <property type="match status" value="1"/>
</dbReference>
<keyword evidence="7" id="KW-0223">Dioxygenase</keyword>
<dbReference type="CDD" id="cd07363">
    <property type="entry name" value="45_DOPA_Dioxygenase"/>
    <property type="match status" value="1"/>
</dbReference>
<keyword evidence="3" id="KW-0479">Metal-binding</keyword>
<keyword evidence="5" id="KW-0560">Oxidoreductase</keyword>
<dbReference type="SUPFAM" id="SSF53213">
    <property type="entry name" value="LigB-like"/>
    <property type="match status" value="1"/>
</dbReference>
<dbReference type="GO" id="GO:0008198">
    <property type="term" value="F:ferrous iron binding"/>
    <property type="evidence" value="ECO:0007669"/>
    <property type="project" value="InterPro"/>
</dbReference>
<evidence type="ECO:0000313" key="7">
    <source>
        <dbReference type="EMBL" id="RZS85092.1"/>
    </source>
</evidence>
<dbReference type="PIRSF" id="PIRSF006157">
    <property type="entry name" value="Doxgns_DODA"/>
    <property type="match status" value="1"/>
</dbReference>
<dbReference type="EMBL" id="SGXC01000001">
    <property type="protein sequence ID" value="RZS85092.1"/>
    <property type="molecule type" value="Genomic_DNA"/>
</dbReference>
<keyword evidence="4" id="KW-0862">Zinc</keyword>
<evidence type="ECO:0000313" key="8">
    <source>
        <dbReference type="Proteomes" id="UP000292445"/>
    </source>
</evidence>
<dbReference type="GO" id="GO:0016702">
    <property type="term" value="F:oxidoreductase activity, acting on single donors with incorporation of molecular oxygen, incorporation of two atoms of oxygen"/>
    <property type="evidence" value="ECO:0007669"/>
    <property type="project" value="UniProtKB-ARBA"/>
</dbReference>
<evidence type="ECO:0000259" key="6">
    <source>
        <dbReference type="Pfam" id="PF02900"/>
    </source>
</evidence>
<evidence type="ECO:0000256" key="5">
    <source>
        <dbReference type="ARBA" id="ARBA00023002"/>
    </source>
</evidence>
<dbReference type="PANTHER" id="PTHR30096">
    <property type="entry name" value="4,5-DOPA DIOXYGENASE EXTRADIOL-LIKE PROTEIN"/>
    <property type="match status" value="1"/>
</dbReference>
<gene>
    <name evidence="7" type="ORF">EV675_1114</name>
</gene>
<dbReference type="GO" id="GO:0008270">
    <property type="term" value="F:zinc ion binding"/>
    <property type="evidence" value="ECO:0007669"/>
    <property type="project" value="InterPro"/>
</dbReference>
<dbReference type="PANTHER" id="PTHR30096:SF0">
    <property type="entry name" value="4,5-DOPA DIOXYGENASE EXTRADIOL-LIKE PROTEIN"/>
    <property type="match status" value="1"/>
</dbReference>
<name>A0A4Q7NJR2_9BURK</name>
<evidence type="ECO:0000256" key="3">
    <source>
        <dbReference type="ARBA" id="ARBA00022723"/>
    </source>
</evidence>
<dbReference type="InterPro" id="IPR004183">
    <property type="entry name" value="Xdiol_dOase_suB"/>
</dbReference>
<feature type="domain" description="Extradiol ring-cleavage dioxygenase class III enzyme subunit B" evidence="6">
    <location>
        <begin position="28"/>
        <end position="251"/>
    </location>
</feature>
<reference evidence="7 8" key="1">
    <citation type="submission" date="2019-02" db="EMBL/GenBank/DDBJ databases">
        <title>Genomic Encyclopedia of Type Strains, Phase IV (KMG-IV): sequencing the most valuable type-strain genomes for metagenomic binning, comparative biology and taxonomic classification.</title>
        <authorList>
            <person name="Goeker M."/>
        </authorList>
    </citation>
    <scope>NUCLEOTIDE SEQUENCE [LARGE SCALE GENOMIC DNA]</scope>
    <source>
        <strain evidence="7 8">K24</strain>
    </source>
</reference>
<dbReference type="InterPro" id="IPR014436">
    <property type="entry name" value="Extradiol_dOase_DODA"/>
</dbReference>
<evidence type="ECO:0000256" key="4">
    <source>
        <dbReference type="ARBA" id="ARBA00022833"/>
    </source>
</evidence>
<accession>A0A4Q7NJR2</accession>
<comment type="caution">
    <text evidence="7">The sequence shown here is derived from an EMBL/GenBank/DDBJ whole genome shotgun (WGS) entry which is preliminary data.</text>
</comment>
<comment type="similarity">
    <text evidence="2">Belongs to the DODA-type extradiol aromatic ring-opening dioxygenase family.</text>
</comment>
<keyword evidence="8" id="KW-1185">Reference proteome</keyword>
<organism evidence="7 8">
    <name type="scientific">Pigmentiphaga kullae</name>
    <dbReference type="NCBI Taxonomy" id="151784"/>
    <lineage>
        <taxon>Bacteria</taxon>
        <taxon>Pseudomonadati</taxon>
        <taxon>Pseudomonadota</taxon>
        <taxon>Betaproteobacteria</taxon>
        <taxon>Burkholderiales</taxon>
        <taxon>Alcaligenaceae</taxon>
        <taxon>Pigmentiphaga</taxon>
    </lineage>
</organism>
<dbReference type="RefSeq" id="WP_130356360.1">
    <property type="nucleotide sequence ID" value="NZ_SGXC01000001.1"/>
</dbReference>
<dbReference type="Gene3D" id="3.40.830.10">
    <property type="entry name" value="LigB-like"/>
    <property type="match status" value="1"/>
</dbReference>
<dbReference type="Proteomes" id="UP000292445">
    <property type="component" value="Unassembled WGS sequence"/>
</dbReference>
<protein>
    <submittedName>
        <fullName evidence="7">Aromatic ring-opening dioxygenase catalytic subunit (LigB family)</fullName>
    </submittedName>
</protein>
<dbReference type="OrthoDB" id="9790889at2"/>
<evidence type="ECO:0000256" key="2">
    <source>
        <dbReference type="ARBA" id="ARBA00007581"/>
    </source>
</evidence>
<proteinExistence type="inferred from homology"/>